<dbReference type="OrthoDB" id="9789943at2"/>
<dbReference type="InterPro" id="IPR002881">
    <property type="entry name" value="DUF58"/>
</dbReference>
<evidence type="ECO:0000259" key="1">
    <source>
        <dbReference type="Pfam" id="PF01882"/>
    </source>
</evidence>
<dbReference type="Proteomes" id="UP000095621">
    <property type="component" value="Unassembled WGS sequence"/>
</dbReference>
<dbReference type="EMBL" id="CZBU01000002">
    <property type="protein sequence ID" value="CUQ76626.1"/>
    <property type="molecule type" value="Genomic_DNA"/>
</dbReference>
<feature type="domain" description="DUF58" evidence="1">
    <location>
        <begin position="183"/>
        <end position="265"/>
    </location>
</feature>
<evidence type="ECO:0000313" key="2">
    <source>
        <dbReference type="EMBL" id="CUQ76626.1"/>
    </source>
</evidence>
<dbReference type="PANTHER" id="PTHR34351:SF2">
    <property type="entry name" value="DUF58 DOMAIN-CONTAINING PROTEIN"/>
    <property type="match status" value="1"/>
</dbReference>
<dbReference type="PANTHER" id="PTHR34351">
    <property type="entry name" value="SLR1927 PROTEIN-RELATED"/>
    <property type="match status" value="1"/>
</dbReference>
<proteinExistence type="predicted"/>
<gene>
    <name evidence="2" type="ORF">ERS852490_01164</name>
</gene>
<sequence length="377" mass="42566">MNVLLMLIGVLIVYLAIKLVFRYNWNKGLGVALEFEKKHVVNGETVNVVEVISNEKRLPLPCVNLKFQVDRELEFPGTDTNSSVSDLTYRNDVFSFLANQRITRRIPVKCNHRGVFKISGVQLTFAGPFMNEINVLKVGSTCEITVYPKTVDSKRFSFIRSRISGEAERKKYMLEDPFVFRGIRDYTSNDSLKNVNWKATARTGNLCVNEYNESVSRNVCILLNLEDDGMLTYDSVNEEAISLAASVAEEFIRQGINVSLISNACDVDTKEAVGIREGAGVGHLGSINTVLARMDLKLEKEEFAALINRTFIENVSVQSSDNSVYVVISASRRKKLQQTMQKFEKKYGQVIWIVPYMTGGEYSLDYCGIRPEGWEVK</sequence>
<dbReference type="RefSeq" id="WP_055215278.1">
    <property type="nucleotide sequence ID" value="NZ_CZBU01000002.1"/>
</dbReference>
<evidence type="ECO:0000313" key="3">
    <source>
        <dbReference type="Proteomes" id="UP000095621"/>
    </source>
</evidence>
<dbReference type="AlphaFoldDB" id="A0A174YXF9"/>
<reference evidence="2 3" key="1">
    <citation type="submission" date="2015-09" db="EMBL/GenBank/DDBJ databases">
        <authorList>
            <consortium name="Pathogen Informatics"/>
        </authorList>
    </citation>
    <scope>NUCLEOTIDE SEQUENCE [LARGE SCALE GENOMIC DNA]</scope>
    <source>
        <strain evidence="2 3">2789STDY5834875</strain>
    </source>
</reference>
<organism evidence="2 3">
    <name type="scientific">Lachnospira eligens</name>
    <dbReference type="NCBI Taxonomy" id="39485"/>
    <lineage>
        <taxon>Bacteria</taxon>
        <taxon>Bacillati</taxon>
        <taxon>Bacillota</taxon>
        <taxon>Clostridia</taxon>
        <taxon>Lachnospirales</taxon>
        <taxon>Lachnospiraceae</taxon>
        <taxon>Lachnospira</taxon>
    </lineage>
</organism>
<accession>A0A174YXF9</accession>
<name>A0A174YXF9_9FIRM</name>
<dbReference type="Pfam" id="PF01882">
    <property type="entry name" value="DUF58"/>
    <property type="match status" value="1"/>
</dbReference>
<protein>
    <submittedName>
        <fullName evidence="2">Uncharacterized conserved protein (Some members contain a von Willebrand factor type A (VWA) domain)</fullName>
    </submittedName>
</protein>